<evidence type="ECO:0000313" key="2">
    <source>
        <dbReference type="EMBL" id="KAJ7358689.1"/>
    </source>
</evidence>
<feature type="signal peptide" evidence="1">
    <location>
        <begin position="1"/>
        <end position="21"/>
    </location>
</feature>
<gene>
    <name evidence="2" type="ORF">OS493_022127</name>
</gene>
<comment type="caution">
    <text evidence="2">The sequence shown here is derived from an EMBL/GenBank/DDBJ whole genome shotgun (WGS) entry which is preliminary data.</text>
</comment>
<organism evidence="2 3">
    <name type="scientific">Desmophyllum pertusum</name>
    <dbReference type="NCBI Taxonomy" id="174260"/>
    <lineage>
        <taxon>Eukaryota</taxon>
        <taxon>Metazoa</taxon>
        <taxon>Cnidaria</taxon>
        <taxon>Anthozoa</taxon>
        <taxon>Hexacorallia</taxon>
        <taxon>Scleractinia</taxon>
        <taxon>Caryophylliina</taxon>
        <taxon>Caryophylliidae</taxon>
        <taxon>Desmophyllum</taxon>
    </lineage>
</organism>
<keyword evidence="1" id="KW-0732">Signal</keyword>
<evidence type="ECO:0000313" key="3">
    <source>
        <dbReference type="Proteomes" id="UP001163046"/>
    </source>
</evidence>
<proteinExistence type="predicted"/>
<evidence type="ECO:0000256" key="1">
    <source>
        <dbReference type="SAM" id="SignalP"/>
    </source>
</evidence>
<feature type="chain" id="PRO_5040831485" evidence="1">
    <location>
        <begin position="22"/>
        <end position="102"/>
    </location>
</feature>
<keyword evidence="3" id="KW-1185">Reference proteome</keyword>
<protein>
    <submittedName>
        <fullName evidence="2">Uncharacterized protein</fullName>
    </submittedName>
</protein>
<sequence>MRTRGLAVVCTLVTILQAVGACNTELVLQSAQDNLDETLFANQNQIVNYLPPITNQAPFRYSFGDCFAPVLEFQEMALETSCEKSPCGTNPTTKFTYIGQGS</sequence>
<reference evidence="2" key="1">
    <citation type="submission" date="2023-01" db="EMBL/GenBank/DDBJ databases">
        <title>Genome assembly of the deep-sea coral Lophelia pertusa.</title>
        <authorList>
            <person name="Herrera S."/>
            <person name="Cordes E."/>
        </authorList>
    </citation>
    <scope>NUCLEOTIDE SEQUENCE</scope>
    <source>
        <strain evidence="2">USNM1676648</strain>
        <tissue evidence="2">Polyp</tissue>
    </source>
</reference>
<dbReference type="Proteomes" id="UP001163046">
    <property type="component" value="Unassembled WGS sequence"/>
</dbReference>
<dbReference type="EMBL" id="MU827316">
    <property type="protein sequence ID" value="KAJ7358689.1"/>
    <property type="molecule type" value="Genomic_DNA"/>
</dbReference>
<name>A0A9W9YQF3_9CNID</name>
<accession>A0A9W9YQF3</accession>
<dbReference type="PROSITE" id="PS51257">
    <property type="entry name" value="PROKAR_LIPOPROTEIN"/>
    <property type="match status" value="1"/>
</dbReference>
<dbReference type="AlphaFoldDB" id="A0A9W9YQF3"/>